<dbReference type="PROSITE" id="PS51784">
    <property type="entry name" value="EXOI_SH3"/>
    <property type="match status" value="1"/>
</dbReference>
<dbReference type="Gene3D" id="1.20.1280.70">
    <property type="entry name" value="Exonuclease ExoI, domain 3"/>
    <property type="match status" value="1"/>
</dbReference>
<evidence type="ECO:0000256" key="8">
    <source>
        <dbReference type="ARBA" id="ARBA00022839"/>
    </source>
</evidence>
<proteinExistence type="predicted"/>
<feature type="binding site" evidence="15">
    <location>
        <position position="12"/>
    </location>
    <ligand>
        <name>Mg(2+)</name>
        <dbReference type="ChEBI" id="CHEBI:18420"/>
        <label>2</label>
    </ligand>
</feature>
<evidence type="ECO:0000256" key="14">
    <source>
        <dbReference type="PIRSR" id="PIRSR000977-1"/>
    </source>
</evidence>
<feature type="binding site" evidence="15">
    <location>
        <position position="181"/>
    </location>
    <ligand>
        <name>Mg(2+)</name>
        <dbReference type="ChEBI" id="CHEBI:18420"/>
        <label>2</label>
    </ligand>
</feature>
<gene>
    <name evidence="18" type="ORF">DET45_10232</name>
</gene>
<dbReference type="EC" id="3.1.11.1" evidence="2 13"/>
<dbReference type="RefSeq" id="WP_110074985.1">
    <property type="nucleotide sequence ID" value="NZ_QGTT01000002.1"/>
</dbReference>
<dbReference type="PROSITE" id="PS51785">
    <property type="entry name" value="EXOI_C"/>
    <property type="match status" value="1"/>
</dbReference>
<dbReference type="GO" id="GO:0000175">
    <property type="term" value="F:3'-5'-RNA exonuclease activity"/>
    <property type="evidence" value="ECO:0007669"/>
    <property type="project" value="InterPro"/>
</dbReference>
<dbReference type="InterPro" id="IPR023607">
    <property type="entry name" value="Exodeoxyribonuclease_I"/>
</dbReference>
<keyword evidence="11 13" id="KW-0234">DNA repair</keyword>
<comment type="cofactor">
    <cofactor evidence="15">
        <name>Mg(2+)</name>
        <dbReference type="ChEBI" id="CHEBI:18420"/>
    </cofactor>
    <text evidence="15">Binds 2 Mg(2+) ions per monomer.</text>
</comment>
<evidence type="ECO:0000256" key="10">
    <source>
        <dbReference type="ARBA" id="ARBA00023125"/>
    </source>
</evidence>
<dbReference type="FunFam" id="1.20.1280.70:FF:000001">
    <property type="entry name" value="Exodeoxyribonuclease I"/>
    <property type="match status" value="1"/>
</dbReference>
<dbReference type="Pfam" id="PF26016">
    <property type="entry name" value="ExoI_C"/>
    <property type="match status" value="1"/>
</dbReference>
<dbReference type="EMBL" id="QGTT01000002">
    <property type="protein sequence ID" value="PWW15034.1"/>
    <property type="molecule type" value="Genomic_DNA"/>
</dbReference>
<evidence type="ECO:0000256" key="11">
    <source>
        <dbReference type="ARBA" id="ARBA00023204"/>
    </source>
</evidence>
<dbReference type="CDD" id="cd06138">
    <property type="entry name" value="ExoI_N"/>
    <property type="match status" value="1"/>
</dbReference>
<dbReference type="InterPro" id="IPR013520">
    <property type="entry name" value="Ribonucl_H"/>
</dbReference>
<evidence type="ECO:0000256" key="6">
    <source>
        <dbReference type="ARBA" id="ARBA00022763"/>
    </source>
</evidence>
<evidence type="ECO:0000256" key="13">
    <source>
        <dbReference type="PIRNR" id="PIRNR000977"/>
    </source>
</evidence>
<dbReference type="FunFam" id="3.30.420.10:FF:000033">
    <property type="entry name" value="Exodeoxyribonuclease I"/>
    <property type="match status" value="1"/>
</dbReference>
<evidence type="ECO:0000256" key="12">
    <source>
        <dbReference type="ARBA" id="ARBA00046792"/>
    </source>
</evidence>
<dbReference type="InterPro" id="IPR038649">
    <property type="entry name" value="EXOI_SH3_sf"/>
</dbReference>
<protein>
    <recommendedName>
        <fullName evidence="3 13">Exodeoxyribonuclease I</fullName>
        <ecNumber evidence="2 13">3.1.11.1</ecNumber>
    </recommendedName>
</protein>
<dbReference type="PANTHER" id="PTHR11046:SF11">
    <property type="entry name" value="EXODEOXYRIBONUCLEASE I"/>
    <property type="match status" value="1"/>
</dbReference>
<comment type="caution">
    <text evidence="18">The sequence shown here is derived from an EMBL/GenBank/DDBJ whole genome shotgun (WGS) entry which is preliminary data.</text>
</comment>
<feature type="binding site" evidence="14">
    <location>
        <position position="12"/>
    </location>
    <ligand>
        <name>substrate</name>
    </ligand>
</feature>
<feature type="binding site" evidence="15">
    <location>
        <position position="10"/>
    </location>
    <ligand>
        <name>Mg(2+)</name>
        <dbReference type="ChEBI" id="CHEBI:18420"/>
        <label>1</label>
    </ligand>
</feature>
<keyword evidence="19" id="KW-1185">Reference proteome</keyword>
<evidence type="ECO:0000256" key="3">
    <source>
        <dbReference type="ARBA" id="ARBA00019900"/>
    </source>
</evidence>
<sequence length="477" mass="54708">MSDASFYFHDYETWGANPHYDRPSQFAGLRTNLELEPCGRPLTLFSQPTPDFLPHPQAVLVTGITPQFALAQGTNEASFAAAIAAQMSVPNTTIIGYNNIAFDDEVTRHLFYRNFHDPYAHTWQHQNSRWDLIDLMRACYALRPEGIEWPYHDDGRVSMRLEDLSKANGIEHANAHDAMADVHATIGMARKVKQAQPRLFAYAYGLRRKQAVQQLIDLVNFEPRVHISGFYGALNGYVSVIMPLGYHPEQPNTLLYWDLRHNPLEFLESSLDDLVERRFTPRKQLAEQGLSAFAGGTLQLNRCPFIAKLNVLDSTAQQRWNLDLEQLERHRQTLLAQSELRDRLCQALLTSKTYDAVTDPDFMLYSGPFFSEQDRSNMDIIRNTAPEQLPGLTLNFSDSRLPEMLFRYRARNYPSTLTDSELLKWREFCHGRLLSPPPGGLSAERFMQELELAAQQHSDNTRNMRLLNDLLRYAQSL</sequence>
<name>A0A317Q9U8_9GAMM</name>
<dbReference type="InterPro" id="IPR036397">
    <property type="entry name" value="RNaseH_sf"/>
</dbReference>
<feature type="domain" description="ExoI C-terminal" evidence="17">
    <location>
        <begin position="356"/>
        <end position="477"/>
    </location>
</feature>
<dbReference type="InterPro" id="IPR022894">
    <property type="entry name" value="Oligoribonuclease"/>
</dbReference>
<evidence type="ECO:0000256" key="9">
    <source>
        <dbReference type="ARBA" id="ARBA00022842"/>
    </source>
</evidence>
<comment type="catalytic activity">
    <reaction evidence="1 13">
        <text>Exonucleolytic cleavage in the 3'- to 5'-direction to yield nucleoside 5'-phosphates.</text>
        <dbReference type="EC" id="3.1.11.1"/>
    </reaction>
</comment>
<dbReference type="InterPro" id="IPR013620">
    <property type="entry name" value="Exonuc_1_SH3"/>
</dbReference>
<dbReference type="Proteomes" id="UP000246964">
    <property type="component" value="Unassembled WGS sequence"/>
</dbReference>
<keyword evidence="10" id="KW-0238">DNA-binding</keyword>
<keyword evidence="4 13" id="KW-0540">Nuclease</keyword>
<dbReference type="PANTHER" id="PTHR11046">
    <property type="entry name" value="OLIGORIBONUCLEASE, MITOCHONDRIAL"/>
    <property type="match status" value="1"/>
</dbReference>
<feature type="domain" description="ExoI SH3-like" evidence="16">
    <location>
        <begin position="197"/>
        <end position="352"/>
    </location>
</feature>
<evidence type="ECO:0000256" key="7">
    <source>
        <dbReference type="ARBA" id="ARBA00022801"/>
    </source>
</evidence>
<dbReference type="GO" id="GO:0006281">
    <property type="term" value="P:DNA repair"/>
    <property type="evidence" value="ECO:0007669"/>
    <property type="project" value="UniProtKB-KW"/>
</dbReference>
<dbReference type="GO" id="GO:0046872">
    <property type="term" value="F:metal ion binding"/>
    <property type="evidence" value="ECO:0007669"/>
    <property type="project" value="UniProtKB-KW"/>
</dbReference>
<dbReference type="Gene3D" id="3.30.420.10">
    <property type="entry name" value="Ribonuclease H-like superfamily/Ribonuclease H"/>
    <property type="match status" value="1"/>
</dbReference>
<evidence type="ECO:0000313" key="18">
    <source>
        <dbReference type="EMBL" id="PWW15034.1"/>
    </source>
</evidence>
<dbReference type="Pfam" id="PF08411">
    <property type="entry name" value="ExoI_SH3"/>
    <property type="match status" value="1"/>
</dbReference>
<evidence type="ECO:0000259" key="16">
    <source>
        <dbReference type="PROSITE" id="PS51784"/>
    </source>
</evidence>
<evidence type="ECO:0000256" key="5">
    <source>
        <dbReference type="ARBA" id="ARBA00022723"/>
    </source>
</evidence>
<keyword evidence="8 13" id="KW-0269">Exonuclease</keyword>
<keyword evidence="5 15" id="KW-0479">Metal-binding</keyword>
<dbReference type="AlphaFoldDB" id="A0A317Q9U8"/>
<evidence type="ECO:0000256" key="1">
    <source>
        <dbReference type="ARBA" id="ARBA00000563"/>
    </source>
</evidence>
<keyword evidence="6 13" id="KW-0227">DNA damage</keyword>
<dbReference type="InterPro" id="IPR034747">
    <property type="entry name" value="EXOI_SH3"/>
</dbReference>
<comment type="subunit">
    <text evidence="12">Monomer. Interacts with ssb (via C-terminus); this interaction stimulates the exonuclease activity by recruiting the enzyme to its substrate.</text>
</comment>
<dbReference type="PIRSF" id="PIRSF000977">
    <property type="entry name" value="Exodeoxyribonuclease_I"/>
    <property type="match status" value="1"/>
</dbReference>
<dbReference type="SUPFAM" id="SSF53098">
    <property type="entry name" value="Ribonuclease H-like"/>
    <property type="match status" value="1"/>
</dbReference>
<dbReference type="InterPro" id="IPR012337">
    <property type="entry name" value="RNaseH-like_sf"/>
</dbReference>
<dbReference type="GO" id="GO:0008310">
    <property type="term" value="F:single-stranded DNA 3'-5' DNA exonuclease activity"/>
    <property type="evidence" value="ECO:0007669"/>
    <property type="project" value="UniProtKB-EC"/>
</dbReference>
<evidence type="ECO:0000256" key="4">
    <source>
        <dbReference type="ARBA" id="ARBA00022722"/>
    </source>
</evidence>
<organism evidence="18 19">
    <name type="scientific">Pseudidiomarina maritima</name>
    <dbReference type="NCBI Taxonomy" id="519453"/>
    <lineage>
        <taxon>Bacteria</taxon>
        <taxon>Pseudomonadati</taxon>
        <taxon>Pseudomonadota</taxon>
        <taxon>Gammaproteobacteria</taxon>
        <taxon>Alteromonadales</taxon>
        <taxon>Idiomarinaceae</taxon>
        <taxon>Pseudidiomarina</taxon>
    </lineage>
</organism>
<evidence type="ECO:0000256" key="2">
    <source>
        <dbReference type="ARBA" id="ARBA00012108"/>
    </source>
</evidence>
<accession>A0A317Q9U8</accession>
<dbReference type="Gene3D" id="1.10.287.1240">
    <property type="match status" value="1"/>
</dbReference>
<dbReference type="InterPro" id="IPR058561">
    <property type="entry name" value="Exonuc_1_C"/>
</dbReference>
<keyword evidence="9 15" id="KW-0460">Magnesium</keyword>
<dbReference type="Gene3D" id="3.30.1520.20">
    <property type="entry name" value="Exonuclease ExoI, domain 2"/>
    <property type="match status" value="1"/>
</dbReference>
<reference evidence="18 19" key="1">
    <citation type="submission" date="2018-05" db="EMBL/GenBank/DDBJ databases">
        <title>Freshwater and sediment microbial communities from various areas in North America, analyzing microbe dynamics in response to fracking.</title>
        <authorList>
            <person name="Lamendella R."/>
        </authorList>
    </citation>
    <scope>NUCLEOTIDE SEQUENCE [LARGE SCALE GENOMIC DNA]</scope>
    <source>
        <strain evidence="18 19">125B1</strain>
    </source>
</reference>
<feature type="binding site" evidence="14">
    <location>
        <position position="160"/>
    </location>
    <ligand>
        <name>substrate</name>
    </ligand>
</feature>
<keyword evidence="7 13" id="KW-0378">Hydrolase</keyword>
<evidence type="ECO:0000256" key="15">
    <source>
        <dbReference type="PIRSR" id="PIRSR000977-2"/>
    </source>
</evidence>
<dbReference type="Pfam" id="PF00929">
    <property type="entry name" value="RNase_T"/>
    <property type="match status" value="1"/>
</dbReference>
<dbReference type="NCBIfam" id="NF008746">
    <property type="entry name" value="PRK11779.1"/>
    <property type="match status" value="1"/>
</dbReference>
<evidence type="ECO:0000259" key="17">
    <source>
        <dbReference type="PROSITE" id="PS51785"/>
    </source>
</evidence>
<dbReference type="OrthoDB" id="9763470at2"/>
<evidence type="ECO:0000313" key="19">
    <source>
        <dbReference type="Proteomes" id="UP000246964"/>
    </source>
</evidence>
<dbReference type="GO" id="GO:0003677">
    <property type="term" value="F:DNA binding"/>
    <property type="evidence" value="ECO:0007669"/>
    <property type="project" value="UniProtKB-KW"/>
</dbReference>